<evidence type="ECO:0000313" key="1">
    <source>
        <dbReference type="EMBL" id="SEO83756.1"/>
    </source>
</evidence>
<protein>
    <submittedName>
        <fullName evidence="1">Uncharacterized protein</fullName>
    </submittedName>
</protein>
<sequence length="59" mass="6291">MPSHHTAEGRSKVNRETPAVIAALPDTRKAVLVAMLQGAAWKFGSALASAISELLNRLH</sequence>
<dbReference type="Proteomes" id="UP000181951">
    <property type="component" value="Unassembled WGS sequence"/>
</dbReference>
<proteinExistence type="predicted"/>
<reference evidence="1 2" key="1">
    <citation type="submission" date="2016-10" db="EMBL/GenBank/DDBJ databases">
        <authorList>
            <person name="de Groot N.N."/>
        </authorList>
    </citation>
    <scope>NUCLEOTIDE SEQUENCE [LARGE SCALE GENOMIC DNA]</scope>
    <source>
        <strain evidence="1 2">CGMCC 4.2026</strain>
    </source>
</reference>
<dbReference type="STRING" id="310780.SAMN05216267_104663"/>
<name>A0A1H8SZ49_9ACTN</name>
<accession>A0A1H8SZ49</accession>
<organism evidence="1 2">
    <name type="scientific">Actinacidiphila rubida</name>
    <dbReference type="NCBI Taxonomy" id="310780"/>
    <lineage>
        <taxon>Bacteria</taxon>
        <taxon>Bacillati</taxon>
        <taxon>Actinomycetota</taxon>
        <taxon>Actinomycetes</taxon>
        <taxon>Kitasatosporales</taxon>
        <taxon>Streptomycetaceae</taxon>
        <taxon>Actinacidiphila</taxon>
    </lineage>
</organism>
<dbReference type="AlphaFoldDB" id="A0A1H8SZ49"/>
<keyword evidence="2" id="KW-1185">Reference proteome</keyword>
<gene>
    <name evidence="1" type="ORF">SAMN05216267_104663</name>
</gene>
<dbReference type="EMBL" id="FODD01000046">
    <property type="protein sequence ID" value="SEO83756.1"/>
    <property type="molecule type" value="Genomic_DNA"/>
</dbReference>
<evidence type="ECO:0000313" key="2">
    <source>
        <dbReference type="Proteomes" id="UP000181951"/>
    </source>
</evidence>